<keyword evidence="6" id="KW-1133">Transmembrane helix</keyword>
<dbReference type="RefSeq" id="WP_186868968.1">
    <property type="nucleotide sequence ID" value="NZ_JACOOL010000003.1"/>
</dbReference>
<evidence type="ECO:0000259" key="8">
    <source>
        <dbReference type="Pfam" id="PF04234"/>
    </source>
</evidence>
<evidence type="ECO:0000256" key="7">
    <source>
        <dbReference type="SAM" id="SignalP"/>
    </source>
</evidence>
<name>A0A923L4C8_9BACI</name>
<protein>
    <submittedName>
        <fullName evidence="9">Copper resistance protein CopC</fullName>
    </submittedName>
</protein>
<dbReference type="AlphaFoldDB" id="A0A923L4C8"/>
<keyword evidence="3 7" id="KW-0732">Signal</keyword>
<feature type="signal peptide" evidence="7">
    <location>
        <begin position="1"/>
        <end position="23"/>
    </location>
</feature>
<dbReference type="Proteomes" id="UP000637359">
    <property type="component" value="Unassembled WGS sequence"/>
</dbReference>
<keyword evidence="4" id="KW-0186">Copper</keyword>
<feature type="compositionally biased region" description="Acidic residues" evidence="5">
    <location>
        <begin position="120"/>
        <end position="145"/>
    </location>
</feature>
<dbReference type="GO" id="GO:0005886">
    <property type="term" value="C:plasma membrane"/>
    <property type="evidence" value="ECO:0007669"/>
    <property type="project" value="TreeGrafter"/>
</dbReference>
<evidence type="ECO:0000313" key="9">
    <source>
        <dbReference type="EMBL" id="MBC5636253.1"/>
    </source>
</evidence>
<keyword evidence="10" id="KW-1185">Reference proteome</keyword>
<comment type="subcellular location">
    <subcellularLocation>
        <location evidence="1">Cell envelope</location>
    </subcellularLocation>
</comment>
<dbReference type="InterPro" id="IPR014756">
    <property type="entry name" value="Ig_E-set"/>
</dbReference>
<evidence type="ECO:0000256" key="2">
    <source>
        <dbReference type="ARBA" id="ARBA00022723"/>
    </source>
</evidence>
<accession>A0A923L4C8</accession>
<evidence type="ECO:0000256" key="6">
    <source>
        <dbReference type="SAM" id="Phobius"/>
    </source>
</evidence>
<organism evidence="9 10">
    <name type="scientific">Ornithinibacillus hominis</name>
    <dbReference type="NCBI Taxonomy" id="2763055"/>
    <lineage>
        <taxon>Bacteria</taxon>
        <taxon>Bacillati</taxon>
        <taxon>Bacillota</taxon>
        <taxon>Bacilli</taxon>
        <taxon>Bacillales</taxon>
        <taxon>Bacillaceae</taxon>
        <taxon>Ornithinibacillus</taxon>
    </lineage>
</organism>
<feature type="compositionally biased region" description="Polar residues" evidence="5">
    <location>
        <begin position="146"/>
        <end position="159"/>
    </location>
</feature>
<sequence>MKRIFFTVIVFFLVMSVSNSVFAHSHLESSNPADGEVVTEALDNIVLDFDGGVEQGSIIELSSIDGQAIDIEEITIEDNSLTATIANPLPNGEYQVNWSIVSADGHPVEGEFTFSVNAPETEESEDLAEEPSESTEANEDDEIADSSEQSTDNQESVASDNEENQGLSSTTIVIIILLIAIVAGGLVALTRRKRD</sequence>
<feature type="region of interest" description="Disordered" evidence="5">
    <location>
        <begin position="118"/>
        <end position="164"/>
    </location>
</feature>
<feature type="domain" description="CopC" evidence="8">
    <location>
        <begin position="24"/>
        <end position="116"/>
    </location>
</feature>
<feature type="chain" id="PRO_5037840143" evidence="7">
    <location>
        <begin position="24"/>
        <end position="195"/>
    </location>
</feature>
<dbReference type="GO" id="GO:0042597">
    <property type="term" value="C:periplasmic space"/>
    <property type="evidence" value="ECO:0007669"/>
    <property type="project" value="InterPro"/>
</dbReference>
<dbReference type="InterPro" id="IPR032694">
    <property type="entry name" value="CopC/D"/>
</dbReference>
<dbReference type="GO" id="GO:0030313">
    <property type="term" value="C:cell envelope"/>
    <property type="evidence" value="ECO:0007669"/>
    <property type="project" value="UniProtKB-SubCell"/>
</dbReference>
<evidence type="ECO:0000256" key="5">
    <source>
        <dbReference type="SAM" id="MobiDB-lite"/>
    </source>
</evidence>
<dbReference type="PANTHER" id="PTHR34820">
    <property type="entry name" value="INNER MEMBRANE PROTEIN YEBZ"/>
    <property type="match status" value="1"/>
</dbReference>
<dbReference type="GO" id="GO:0005507">
    <property type="term" value="F:copper ion binding"/>
    <property type="evidence" value="ECO:0007669"/>
    <property type="project" value="InterPro"/>
</dbReference>
<evidence type="ECO:0000256" key="1">
    <source>
        <dbReference type="ARBA" id="ARBA00004196"/>
    </source>
</evidence>
<evidence type="ECO:0000256" key="4">
    <source>
        <dbReference type="ARBA" id="ARBA00023008"/>
    </source>
</evidence>
<keyword evidence="6" id="KW-0472">Membrane</keyword>
<reference evidence="9" key="1">
    <citation type="submission" date="2020-08" db="EMBL/GenBank/DDBJ databases">
        <title>Genome public.</title>
        <authorList>
            <person name="Liu C."/>
            <person name="Sun Q."/>
        </authorList>
    </citation>
    <scope>NUCLEOTIDE SEQUENCE</scope>
    <source>
        <strain evidence="9">BX22</strain>
    </source>
</reference>
<dbReference type="GO" id="GO:0046688">
    <property type="term" value="P:response to copper ion"/>
    <property type="evidence" value="ECO:0007669"/>
    <property type="project" value="InterPro"/>
</dbReference>
<keyword evidence="6" id="KW-0812">Transmembrane</keyword>
<evidence type="ECO:0000313" key="10">
    <source>
        <dbReference type="Proteomes" id="UP000637359"/>
    </source>
</evidence>
<dbReference type="SUPFAM" id="SSF81296">
    <property type="entry name" value="E set domains"/>
    <property type="match status" value="1"/>
</dbReference>
<dbReference type="PANTHER" id="PTHR34820:SF4">
    <property type="entry name" value="INNER MEMBRANE PROTEIN YEBZ"/>
    <property type="match status" value="1"/>
</dbReference>
<keyword evidence="2" id="KW-0479">Metal-binding</keyword>
<evidence type="ECO:0000256" key="3">
    <source>
        <dbReference type="ARBA" id="ARBA00022729"/>
    </source>
</evidence>
<dbReference type="GO" id="GO:0006825">
    <property type="term" value="P:copper ion transport"/>
    <property type="evidence" value="ECO:0007669"/>
    <property type="project" value="InterPro"/>
</dbReference>
<dbReference type="Pfam" id="PF04234">
    <property type="entry name" value="CopC"/>
    <property type="match status" value="1"/>
</dbReference>
<gene>
    <name evidence="9" type="ORF">H8S33_05345</name>
</gene>
<dbReference type="InterPro" id="IPR014755">
    <property type="entry name" value="Cu-Rt/internalin_Ig-like"/>
</dbReference>
<comment type="caution">
    <text evidence="9">The sequence shown here is derived from an EMBL/GenBank/DDBJ whole genome shotgun (WGS) entry which is preliminary data.</text>
</comment>
<dbReference type="EMBL" id="JACOOL010000003">
    <property type="protein sequence ID" value="MBC5636253.1"/>
    <property type="molecule type" value="Genomic_DNA"/>
</dbReference>
<dbReference type="Gene3D" id="2.60.40.1220">
    <property type="match status" value="1"/>
</dbReference>
<dbReference type="InterPro" id="IPR007348">
    <property type="entry name" value="CopC_dom"/>
</dbReference>
<feature type="transmembrane region" description="Helical" evidence="6">
    <location>
        <begin position="166"/>
        <end position="189"/>
    </location>
</feature>
<proteinExistence type="predicted"/>